<evidence type="ECO:0000313" key="2">
    <source>
        <dbReference type="EMBL" id="RAP73851.1"/>
    </source>
</evidence>
<dbReference type="Pfam" id="PF12679">
    <property type="entry name" value="ABC2_membrane_2"/>
    <property type="match status" value="1"/>
</dbReference>
<comment type="caution">
    <text evidence="2">The sequence shown here is derived from an EMBL/GenBank/DDBJ whole genome shotgun (WGS) entry which is preliminary data.</text>
</comment>
<dbReference type="OrthoDB" id="4187110at2"/>
<dbReference type="Proteomes" id="UP000249260">
    <property type="component" value="Unassembled WGS sequence"/>
</dbReference>
<dbReference type="RefSeq" id="WP_112885434.1">
    <property type="nucleotide sequence ID" value="NZ_QLUW01000006.1"/>
</dbReference>
<dbReference type="GO" id="GO:0005886">
    <property type="term" value="C:plasma membrane"/>
    <property type="evidence" value="ECO:0007669"/>
    <property type="project" value="UniProtKB-SubCell"/>
</dbReference>
<name>A0A328TXL7_9BACL</name>
<keyword evidence="1" id="KW-0812">Transmembrane</keyword>
<sequence length="260" mass="27321">MSRWLVLFGKEWMEMTRSYKLLWVPLVFILFGAMQPVTTYFLPDILANAGNLPEGAVISIPLPTAEEVMAKTLEQFGTIGLLVIALSVMGAISAERTSGVTAIVLVKPISHLAYVSAKWAAMLALILIAFAGGFCAAWYYTAALFQGVAWQSSLIAYLLFALWLGFVGSLTLLFSALLRSGAAAAACALGIAAVLAVTASVFPKALAASPGMLPKAASAQFMDAASASHPWLAAAAALLVMAAVLAIAAWAVRRRPTLEA</sequence>
<dbReference type="EMBL" id="QLUW01000006">
    <property type="protein sequence ID" value="RAP73851.1"/>
    <property type="molecule type" value="Genomic_DNA"/>
</dbReference>
<feature type="transmembrane region" description="Helical" evidence="1">
    <location>
        <begin position="181"/>
        <end position="202"/>
    </location>
</feature>
<feature type="transmembrane region" description="Helical" evidence="1">
    <location>
        <begin position="115"/>
        <end position="142"/>
    </location>
</feature>
<accession>A0A328TXL7</accession>
<keyword evidence="3" id="KW-1185">Reference proteome</keyword>
<gene>
    <name evidence="2" type="ORF">DL346_26775</name>
</gene>
<dbReference type="GO" id="GO:0140359">
    <property type="term" value="F:ABC-type transporter activity"/>
    <property type="evidence" value="ECO:0007669"/>
    <property type="project" value="InterPro"/>
</dbReference>
<feature type="transmembrane region" description="Helical" evidence="1">
    <location>
        <begin position="231"/>
        <end position="252"/>
    </location>
</feature>
<feature type="transmembrane region" description="Helical" evidence="1">
    <location>
        <begin position="76"/>
        <end position="94"/>
    </location>
</feature>
<dbReference type="AlphaFoldDB" id="A0A328TXL7"/>
<proteinExistence type="predicted"/>
<feature type="transmembrane region" description="Helical" evidence="1">
    <location>
        <begin position="21"/>
        <end position="42"/>
    </location>
</feature>
<evidence type="ECO:0000313" key="3">
    <source>
        <dbReference type="Proteomes" id="UP000249260"/>
    </source>
</evidence>
<feature type="transmembrane region" description="Helical" evidence="1">
    <location>
        <begin position="154"/>
        <end position="174"/>
    </location>
</feature>
<protein>
    <submittedName>
        <fullName evidence="2">ABC transporter permease</fullName>
    </submittedName>
</protein>
<keyword evidence="1" id="KW-0472">Membrane</keyword>
<evidence type="ECO:0000256" key="1">
    <source>
        <dbReference type="SAM" id="Phobius"/>
    </source>
</evidence>
<organism evidence="2 3">
    <name type="scientific">Paenibacillus montanisoli</name>
    <dbReference type="NCBI Taxonomy" id="2081970"/>
    <lineage>
        <taxon>Bacteria</taxon>
        <taxon>Bacillati</taxon>
        <taxon>Bacillota</taxon>
        <taxon>Bacilli</taxon>
        <taxon>Bacillales</taxon>
        <taxon>Paenibacillaceae</taxon>
        <taxon>Paenibacillus</taxon>
    </lineage>
</organism>
<keyword evidence="1" id="KW-1133">Transmembrane helix</keyword>
<reference evidence="2 3" key="1">
    <citation type="submission" date="2018-06" db="EMBL/GenBank/DDBJ databases">
        <title>Paenibacillus montanisoli sp. nov., isolated from mountain area soil.</title>
        <authorList>
            <person name="Wu M."/>
        </authorList>
    </citation>
    <scope>NUCLEOTIDE SEQUENCE [LARGE SCALE GENOMIC DNA]</scope>
    <source>
        <strain evidence="2 3">RA17</strain>
    </source>
</reference>